<accession>A0A182S851</accession>
<evidence type="ECO:0000313" key="3">
    <source>
        <dbReference type="Proteomes" id="UP000075901"/>
    </source>
</evidence>
<sequence>MTPSRATSATRRPVATYDEVSFRVRHHAATFHTVPSDRATGPPADWPFSPHSPEPSSRPSHPTRHYRRAHRGRCCLYCFCCPLVAMLPGPRPGILTVAPCLYTIRSLTSVTIGSPYGMDLCPSTDHSGGLSSCVGRVQQLQG</sequence>
<reference evidence="2" key="2">
    <citation type="submission" date="2020-05" db="UniProtKB">
        <authorList>
            <consortium name="EnsemblMetazoa"/>
        </authorList>
    </citation>
    <scope>IDENTIFICATION</scope>
    <source>
        <strain evidence="2">maculatus3</strain>
    </source>
</reference>
<dbReference type="EnsemblMetazoa" id="AMAM001599-RA">
    <property type="protein sequence ID" value="AMAM001599-PA"/>
    <property type="gene ID" value="AMAM001599"/>
</dbReference>
<evidence type="ECO:0000256" key="1">
    <source>
        <dbReference type="SAM" id="MobiDB-lite"/>
    </source>
</evidence>
<protein>
    <submittedName>
        <fullName evidence="2">Uncharacterized protein</fullName>
    </submittedName>
</protein>
<organism evidence="2 3">
    <name type="scientific">Anopheles maculatus</name>
    <dbReference type="NCBI Taxonomy" id="74869"/>
    <lineage>
        <taxon>Eukaryota</taxon>
        <taxon>Metazoa</taxon>
        <taxon>Ecdysozoa</taxon>
        <taxon>Arthropoda</taxon>
        <taxon>Hexapoda</taxon>
        <taxon>Insecta</taxon>
        <taxon>Pterygota</taxon>
        <taxon>Neoptera</taxon>
        <taxon>Endopterygota</taxon>
        <taxon>Diptera</taxon>
        <taxon>Nematocera</taxon>
        <taxon>Culicoidea</taxon>
        <taxon>Culicidae</taxon>
        <taxon>Anophelinae</taxon>
        <taxon>Anopheles</taxon>
        <taxon>Anopheles maculatus group</taxon>
    </lineage>
</organism>
<feature type="region of interest" description="Disordered" evidence="1">
    <location>
        <begin position="31"/>
        <end position="65"/>
    </location>
</feature>
<dbReference type="VEuPathDB" id="VectorBase:AMAM001599"/>
<keyword evidence="3" id="KW-1185">Reference proteome</keyword>
<dbReference type="Proteomes" id="UP000075901">
    <property type="component" value="Unassembled WGS sequence"/>
</dbReference>
<dbReference type="AlphaFoldDB" id="A0A182S851"/>
<proteinExistence type="predicted"/>
<reference evidence="3" key="1">
    <citation type="submission" date="2013-09" db="EMBL/GenBank/DDBJ databases">
        <title>The Genome Sequence of Anopheles maculatus species B.</title>
        <authorList>
            <consortium name="The Broad Institute Genomics Platform"/>
            <person name="Neafsey D.E."/>
            <person name="Besansky N."/>
            <person name="Howell P."/>
            <person name="Walton C."/>
            <person name="Young S.K."/>
            <person name="Zeng Q."/>
            <person name="Gargeya S."/>
            <person name="Fitzgerald M."/>
            <person name="Haas B."/>
            <person name="Abouelleil A."/>
            <person name="Allen A.W."/>
            <person name="Alvarado L."/>
            <person name="Arachchi H.M."/>
            <person name="Berlin A.M."/>
            <person name="Chapman S.B."/>
            <person name="Gainer-Dewar J."/>
            <person name="Goldberg J."/>
            <person name="Griggs A."/>
            <person name="Gujja S."/>
            <person name="Hansen M."/>
            <person name="Howarth C."/>
            <person name="Imamovic A."/>
            <person name="Ireland A."/>
            <person name="Larimer J."/>
            <person name="McCowan C."/>
            <person name="Murphy C."/>
            <person name="Pearson M."/>
            <person name="Poon T.W."/>
            <person name="Priest M."/>
            <person name="Roberts A."/>
            <person name="Saif S."/>
            <person name="Shea T."/>
            <person name="Sisk P."/>
            <person name="Sykes S."/>
            <person name="Wortman J."/>
            <person name="Nusbaum C."/>
            <person name="Birren B."/>
        </authorList>
    </citation>
    <scope>NUCLEOTIDE SEQUENCE [LARGE SCALE GENOMIC DNA]</scope>
    <source>
        <strain evidence="3">maculatus3</strain>
    </source>
</reference>
<feature type="compositionally biased region" description="Low complexity" evidence="1">
    <location>
        <begin position="49"/>
        <end position="60"/>
    </location>
</feature>
<evidence type="ECO:0000313" key="2">
    <source>
        <dbReference type="EnsemblMetazoa" id="AMAM001599-PA"/>
    </source>
</evidence>
<name>A0A182S851_9DIPT</name>